<comment type="caution">
    <text evidence="1">The sequence shown here is derived from an EMBL/GenBank/DDBJ whole genome shotgun (WGS) entry which is preliminary data.</text>
</comment>
<gene>
    <name evidence="1" type="ORF">AJ78_04406</name>
</gene>
<dbReference type="Proteomes" id="UP000182235">
    <property type="component" value="Unassembled WGS sequence"/>
</dbReference>
<accession>A0A1J9PHD9</accession>
<protein>
    <submittedName>
        <fullName evidence="1">Uncharacterized protein</fullName>
    </submittedName>
</protein>
<name>A0A1J9PHD9_9EURO</name>
<dbReference type="AlphaFoldDB" id="A0A1J9PHD9"/>
<proteinExistence type="predicted"/>
<evidence type="ECO:0000313" key="2">
    <source>
        <dbReference type="Proteomes" id="UP000182235"/>
    </source>
</evidence>
<reference evidence="1 2" key="1">
    <citation type="submission" date="2015-07" db="EMBL/GenBank/DDBJ databases">
        <title>Emmonsia species relationships and genome sequence.</title>
        <authorList>
            <consortium name="The Broad Institute Genomics Platform"/>
            <person name="Cuomo C.A."/>
            <person name="Munoz J.F."/>
            <person name="Imamovic A."/>
            <person name="Priest M.E."/>
            <person name="Young S."/>
            <person name="Clay O.K."/>
            <person name="McEwen J.G."/>
        </authorList>
    </citation>
    <scope>NUCLEOTIDE SEQUENCE [LARGE SCALE GENOMIC DNA]</scope>
    <source>
        <strain evidence="1 2">UAMH 9510</strain>
    </source>
</reference>
<dbReference type="VEuPathDB" id="FungiDB:AJ78_04406"/>
<organism evidence="1 2">
    <name type="scientific">Emergomyces pasteurianus Ep9510</name>
    <dbReference type="NCBI Taxonomy" id="1447872"/>
    <lineage>
        <taxon>Eukaryota</taxon>
        <taxon>Fungi</taxon>
        <taxon>Dikarya</taxon>
        <taxon>Ascomycota</taxon>
        <taxon>Pezizomycotina</taxon>
        <taxon>Eurotiomycetes</taxon>
        <taxon>Eurotiomycetidae</taxon>
        <taxon>Onygenales</taxon>
        <taxon>Ajellomycetaceae</taxon>
        <taxon>Emergomyces</taxon>
    </lineage>
</organism>
<evidence type="ECO:0000313" key="1">
    <source>
        <dbReference type="EMBL" id="OJD15322.1"/>
    </source>
</evidence>
<keyword evidence="2" id="KW-1185">Reference proteome</keyword>
<sequence>MDVGSGTPVEGDGYVAGMERLAGGKAKGGEGGGEGGGEAGLTDVNSTVMKRVIVRECDAGWKLVDI</sequence>
<dbReference type="EMBL" id="LGRN01000163">
    <property type="protein sequence ID" value="OJD15322.1"/>
    <property type="molecule type" value="Genomic_DNA"/>
</dbReference>